<evidence type="ECO:0000256" key="1">
    <source>
        <dbReference type="SAM" id="MobiDB-lite"/>
    </source>
</evidence>
<evidence type="ECO:0000313" key="3">
    <source>
        <dbReference type="Proteomes" id="UP001144280"/>
    </source>
</evidence>
<feature type="compositionally biased region" description="Low complexity" evidence="1">
    <location>
        <begin position="59"/>
        <end position="78"/>
    </location>
</feature>
<accession>A0ABQ5QS67</accession>
<gene>
    <name evidence="2" type="ORF">Pa4123_27380</name>
</gene>
<feature type="compositionally biased region" description="Pro residues" evidence="1">
    <location>
        <begin position="114"/>
        <end position="126"/>
    </location>
</feature>
<name>A0ABQ5QS67_9ACTN</name>
<feature type="region of interest" description="Disordered" evidence="1">
    <location>
        <begin position="28"/>
        <end position="126"/>
    </location>
</feature>
<dbReference type="EMBL" id="BSDI01000010">
    <property type="protein sequence ID" value="GLH97463.1"/>
    <property type="molecule type" value="Genomic_DNA"/>
</dbReference>
<proteinExistence type="predicted"/>
<reference evidence="2" key="1">
    <citation type="submission" date="2022-12" db="EMBL/GenBank/DDBJ databases">
        <title>New Phytohabitans aurantiacus sp. RD004123 nov., an actinomycete isolated from soil.</title>
        <authorList>
            <person name="Triningsih D.W."/>
            <person name="Harunari E."/>
            <person name="Igarashi Y."/>
        </authorList>
    </citation>
    <scope>NUCLEOTIDE SEQUENCE</scope>
    <source>
        <strain evidence="2">RD004123</strain>
    </source>
</reference>
<dbReference type="Proteomes" id="UP001144280">
    <property type="component" value="Unassembled WGS sequence"/>
</dbReference>
<sequence length="126" mass="12485">MDKRPKVVFAAIVLIGLPFAVWAGWTWAGTGPAPAATPVGDGGLGTAPVGGKHPRVRMTLSPSTTVTPSATPTSSTSPTAPPASPTAPVDPTPSPSPSETLAPEATVEPTYPATEPPASPDASPTP</sequence>
<feature type="compositionally biased region" description="Low complexity" evidence="1">
    <location>
        <begin position="28"/>
        <end position="39"/>
    </location>
</feature>
<evidence type="ECO:0008006" key="4">
    <source>
        <dbReference type="Google" id="ProtNLM"/>
    </source>
</evidence>
<feature type="compositionally biased region" description="Pro residues" evidence="1">
    <location>
        <begin position="79"/>
        <end position="96"/>
    </location>
</feature>
<dbReference type="RefSeq" id="WP_281895366.1">
    <property type="nucleotide sequence ID" value="NZ_BSDI01000010.1"/>
</dbReference>
<evidence type="ECO:0000313" key="2">
    <source>
        <dbReference type="EMBL" id="GLH97463.1"/>
    </source>
</evidence>
<keyword evidence="3" id="KW-1185">Reference proteome</keyword>
<protein>
    <recommendedName>
        <fullName evidence="4">Serine/threonine protein kinase</fullName>
    </recommendedName>
</protein>
<organism evidence="2 3">
    <name type="scientific">Phytohabitans aurantiacus</name>
    <dbReference type="NCBI Taxonomy" id="3016789"/>
    <lineage>
        <taxon>Bacteria</taxon>
        <taxon>Bacillati</taxon>
        <taxon>Actinomycetota</taxon>
        <taxon>Actinomycetes</taxon>
        <taxon>Micromonosporales</taxon>
        <taxon>Micromonosporaceae</taxon>
    </lineage>
</organism>
<comment type="caution">
    <text evidence="2">The sequence shown here is derived from an EMBL/GenBank/DDBJ whole genome shotgun (WGS) entry which is preliminary data.</text>
</comment>